<evidence type="ECO:0000256" key="5">
    <source>
        <dbReference type="ARBA" id="ARBA00022692"/>
    </source>
</evidence>
<feature type="transmembrane region" description="Helical" evidence="8">
    <location>
        <begin position="41"/>
        <end position="59"/>
    </location>
</feature>
<name>A0A9D2B6R9_9FIRM</name>
<comment type="subcellular location">
    <subcellularLocation>
        <location evidence="1">Membrane</location>
        <topology evidence="1">Multi-pass membrane protein</topology>
    </subcellularLocation>
</comment>
<evidence type="ECO:0000256" key="8">
    <source>
        <dbReference type="SAM" id="Phobius"/>
    </source>
</evidence>
<dbReference type="Proteomes" id="UP000886800">
    <property type="component" value="Unassembled WGS sequence"/>
</dbReference>
<feature type="transmembrane region" description="Helical" evidence="8">
    <location>
        <begin position="118"/>
        <end position="136"/>
    </location>
</feature>
<evidence type="ECO:0000313" key="10">
    <source>
        <dbReference type="Proteomes" id="UP000886800"/>
    </source>
</evidence>
<reference evidence="9" key="2">
    <citation type="submission" date="2021-04" db="EMBL/GenBank/DDBJ databases">
        <authorList>
            <person name="Gilroy R."/>
        </authorList>
    </citation>
    <scope>NUCLEOTIDE SEQUENCE</scope>
    <source>
        <strain evidence="9">CHK188-5543</strain>
    </source>
</reference>
<evidence type="ECO:0000256" key="6">
    <source>
        <dbReference type="ARBA" id="ARBA00022989"/>
    </source>
</evidence>
<evidence type="ECO:0000256" key="7">
    <source>
        <dbReference type="ARBA" id="ARBA00023136"/>
    </source>
</evidence>
<evidence type="ECO:0000256" key="2">
    <source>
        <dbReference type="ARBA" id="ARBA00007998"/>
    </source>
</evidence>
<evidence type="ECO:0000256" key="3">
    <source>
        <dbReference type="ARBA" id="ARBA00022448"/>
    </source>
</evidence>
<evidence type="ECO:0000313" key="9">
    <source>
        <dbReference type="EMBL" id="HIX64978.1"/>
    </source>
</evidence>
<evidence type="ECO:0000256" key="4">
    <source>
        <dbReference type="ARBA" id="ARBA00022544"/>
    </source>
</evidence>
<comment type="caution">
    <text evidence="9">The sequence shown here is derived from an EMBL/GenBank/DDBJ whole genome shotgun (WGS) entry which is preliminary data.</text>
</comment>
<dbReference type="GO" id="GO:0016020">
    <property type="term" value="C:membrane"/>
    <property type="evidence" value="ECO:0007669"/>
    <property type="project" value="UniProtKB-SubCell"/>
</dbReference>
<dbReference type="PANTHER" id="PTHR34975">
    <property type="entry name" value="SPORE GERMINATION PROTEIN A2"/>
    <property type="match status" value="1"/>
</dbReference>
<protein>
    <submittedName>
        <fullName evidence="9">Spore germination protein</fullName>
    </submittedName>
</protein>
<dbReference type="AlphaFoldDB" id="A0A9D2B6R9"/>
<feature type="transmembrane region" description="Helical" evidence="8">
    <location>
        <begin position="214"/>
        <end position="236"/>
    </location>
</feature>
<feature type="transmembrane region" description="Helical" evidence="8">
    <location>
        <begin position="296"/>
        <end position="316"/>
    </location>
</feature>
<evidence type="ECO:0000256" key="1">
    <source>
        <dbReference type="ARBA" id="ARBA00004141"/>
    </source>
</evidence>
<reference evidence="9" key="1">
    <citation type="journal article" date="2021" name="PeerJ">
        <title>Extensive microbial diversity within the chicken gut microbiome revealed by metagenomics and culture.</title>
        <authorList>
            <person name="Gilroy R."/>
            <person name="Ravi A."/>
            <person name="Getino M."/>
            <person name="Pursley I."/>
            <person name="Horton D.L."/>
            <person name="Alikhan N.F."/>
            <person name="Baker D."/>
            <person name="Gharbi K."/>
            <person name="Hall N."/>
            <person name="Watson M."/>
            <person name="Adriaenssens E.M."/>
            <person name="Foster-Nyarko E."/>
            <person name="Jarju S."/>
            <person name="Secka A."/>
            <person name="Antonio M."/>
            <person name="Oren A."/>
            <person name="Chaudhuri R.R."/>
            <person name="La Ragione R."/>
            <person name="Hildebrand F."/>
            <person name="Pallen M.J."/>
        </authorList>
    </citation>
    <scope>NUCLEOTIDE SEQUENCE</scope>
    <source>
        <strain evidence="9">CHK188-5543</strain>
    </source>
</reference>
<feature type="transmembrane region" description="Helical" evidence="8">
    <location>
        <begin position="80"/>
        <end position="106"/>
    </location>
</feature>
<keyword evidence="5 8" id="KW-0812">Transmembrane</keyword>
<dbReference type="GO" id="GO:0009847">
    <property type="term" value="P:spore germination"/>
    <property type="evidence" value="ECO:0007669"/>
    <property type="project" value="InterPro"/>
</dbReference>
<feature type="transmembrane region" description="Helical" evidence="8">
    <location>
        <begin position="328"/>
        <end position="345"/>
    </location>
</feature>
<dbReference type="PANTHER" id="PTHR34975:SF2">
    <property type="entry name" value="SPORE GERMINATION PROTEIN A2"/>
    <property type="match status" value="1"/>
</dbReference>
<gene>
    <name evidence="9" type="ORF">H9736_01880</name>
</gene>
<keyword evidence="4" id="KW-0309">Germination</keyword>
<organism evidence="9 10">
    <name type="scientific">Candidatus Anaerotruncus excrementipullorum</name>
    <dbReference type="NCBI Taxonomy" id="2838465"/>
    <lineage>
        <taxon>Bacteria</taxon>
        <taxon>Bacillati</taxon>
        <taxon>Bacillota</taxon>
        <taxon>Clostridia</taxon>
        <taxon>Eubacteriales</taxon>
        <taxon>Oscillospiraceae</taxon>
        <taxon>Anaerotruncus</taxon>
    </lineage>
</organism>
<comment type="similarity">
    <text evidence="2">Belongs to the amino acid-polyamine-organocation (APC) superfamily. Spore germination protein (SGP) (TC 2.A.3.9) family.</text>
</comment>
<keyword evidence="7 8" id="KW-0472">Membrane</keyword>
<feature type="transmembrane region" description="Helical" evidence="8">
    <location>
        <begin position="267"/>
        <end position="289"/>
    </location>
</feature>
<proteinExistence type="inferred from homology"/>
<dbReference type="EMBL" id="DXES01000037">
    <property type="protein sequence ID" value="HIX64978.1"/>
    <property type="molecule type" value="Genomic_DNA"/>
</dbReference>
<accession>A0A9D2B6R9</accession>
<keyword evidence="3" id="KW-0813">Transport</keyword>
<feature type="transmembrane region" description="Helical" evidence="8">
    <location>
        <begin position="143"/>
        <end position="162"/>
    </location>
</feature>
<dbReference type="Pfam" id="PF03845">
    <property type="entry name" value="Spore_permease"/>
    <property type="match status" value="1"/>
</dbReference>
<dbReference type="InterPro" id="IPR004761">
    <property type="entry name" value="Spore_GerAB"/>
</dbReference>
<keyword evidence="6 8" id="KW-1133">Transmembrane helix</keyword>
<sequence>MGTEPRRISGPQLVAALSASQVFTLFTYVPSRQSAPGQVTLLAIPLSAAACCLLAAPLLRMRRTCGPDLLAECGRLGRPFAGAAALLLGLFCLLQAAGGCAHFAFFMTSSVYQTASRWLFICVLLAVGGYAASLGAEAVFRAGSLLFALLLAVVVLMLAALLPELHLRQLYNPLAQGWEPLARSTVRSAAQNAELVLLALLLPRCGPGRDGWRLAGLLGITALFYELFTFATLTVLGDYARLRLFPLHTLATVAEASVLGRMDLLHIVLWSAVGFLRVTLYLYGAAVCLRRLAGRLPLGAAVAVCALGAGACALAIPRGVWDAGSPAALVALALLVAGLPLAVLVKKRLSERREGP</sequence>